<name>X0YSK0_9ZZZZ</name>
<proteinExistence type="predicted"/>
<dbReference type="AlphaFoldDB" id="X0YSK0"/>
<evidence type="ECO:0000313" key="2">
    <source>
        <dbReference type="EMBL" id="GAG39661.1"/>
    </source>
</evidence>
<evidence type="ECO:0000256" key="1">
    <source>
        <dbReference type="SAM" id="MobiDB-lite"/>
    </source>
</evidence>
<comment type="caution">
    <text evidence="2">The sequence shown here is derived from an EMBL/GenBank/DDBJ whole genome shotgun (WGS) entry which is preliminary data.</text>
</comment>
<reference evidence="2" key="1">
    <citation type="journal article" date="2014" name="Front. Microbiol.">
        <title>High frequency of phylogenetically diverse reductive dehalogenase-homologous genes in deep subseafloor sedimentary metagenomes.</title>
        <authorList>
            <person name="Kawai M."/>
            <person name="Futagami T."/>
            <person name="Toyoda A."/>
            <person name="Takaki Y."/>
            <person name="Nishi S."/>
            <person name="Hori S."/>
            <person name="Arai W."/>
            <person name="Tsubouchi T."/>
            <person name="Morono Y."/>
            <person name="Uchiyama I."/>
            <person name="Ito T."/>
            <person name="Fujiyama A."/>
            <person name="Inagaki F."/>
            <person name="Takami H."/>
        </authorList>
    </citation>
    <scope>NUCLEOTIDE SEQUENCE</scope>
    <source>
        <strain evidence="2">Expedition CK06-06</strain>
    </source>
</reference>
<gene>
    <name evidence="2" type="ORF">S01H1_67577</name>
</gene>
<accession>X0YSK0</accession>
<sequence>MAERTDVAVKKTRLVEIAKWIDYQYDVLGRTTGISDGEMITQVLLHVPEAAVPAFINKEHRLSGEARVSADDCGPIIGWLQDEKKKRKREAREQGGGPPAGVSRETMRGLVAQHLPHLYS</sequence>
<protein>
    <submittedName>
        <fullName evidence="2">Uncharacterized protein</fullName>
    </submittedName>
</protein>
<dbReference type="EMBL" id="BARS01044769">
    <property type="protein sequence ID" value="GAG39661.1"/>
    <property type="molecule type" value="Genomic_DNA"/>
</dbReference>
<feature type="region of interest" description="Disordered" evidence="1">
    <location>
        <begin position="84"/>
        <end position="107"/>
    </location>
</feature>
<organism evidence="2">
    <name type="scientific">marine sediment metagenome</name>
    <dbReference type="NCBI Taxonomy" id="412755"/>
    <lineage>
        <taxon>unclassified sequences</taxon>
        <taxon>metagenomes</taxon>
        <taxon>ecological metagenomes</taxon>
    </lineage>
</organism>